<dbReference type="NCBIfam" id="NF038012">
    <property type="entry name" value="DMT_1"/>
    <property type="match status" value="1"/>
</dbReference>
<keyword evidence="1" id="KW-1133">Transmembrane helix</keyword>
<feature type="chain" id="PRO_5024348505" description="DMT family transporter" evidence="2">
    <location>
        <begin position="25"/>
        <end position="292"/>
    </location>
</feature>
<keyword evidence="1" id="KW-0472">Membrane</keyword>
<organism evidence="3 4">
    <name type="scientific">Nocardia cyriacigeorgica</name>
    <dbReference type="NCBI Taxonomy" id="135487"/>
    <lineage>
        <taxon>Bacteria</taxon>
        <taxon>Bacillati</taxon>
        <taxon>Actinomycetota</taxon>
        <taxon>Actinomycetes</taxon>
        <taxon>Mycobacteriales</taxon>
        <taxon>Nocardiaceae</taxon>
        <taxon>Nocardia</taxon>
    </lineage>
</organism>
<proteinExistence type="predicted"/>
<dbReference type="PANTHER" id="PTHR40761:SF1">
    <property type="entry name" value="CONSERVED INTEGRAL MEMBRANE ALANINE VALINE AND LEUCINE RICH PROTEIN-RELATED"/>
    <property type="match status" value="1"/>
</dbReference>
<dbReference type="Proteomes" id="UP000308349">
    <property type="component" value="Unassembled WGS sequence"/>
</dbReference>
<accession>A0A5R8P9M4</accession>
<dbReference type="PANTHER" id="PTHR40761">
    <property type="entry name" value="CONSERVED INTEGRAL MEMBRANE ALANINE VALINE AND LEUCINE RICH PROTEIN-RELATED"/>
    <property type="match status" value="1"/>
</dbReference>
<keyword evidence="1" id="KW-0812">Transmembrane</keyword>
<gene>
    <name evidence="3" type="ORF">FEK35_22595</name>
</gene>
<protein>
    <recommendedName>
        <fullName evidence="5">DMT family transporter</fullName>
    </recommendedName>
</protein>
<evidence type="ECO:0000256" key="1">
    <source>
        <dbReference type="SAM" id="Phobius"/>
    </source>
</evidence>
<dbReference type="OrthoDB" id="4382070at2"/>
<feature type="transmembrane region" description="Helical" evidence="1">
    <location>
        <begin position="164"/>
        <end position="186"/>
    </location>
</feature>
<dbReference type="EMBL" id="VBUU01000028">
    <property type="protein sequence ID" value="TLG01861.1"/>
    <property type="molecule type" value="Genomic_DNA"/>
</dbReference>
<sequence>MRVSNIPVAAVVCAFVAALGFAVAAVAQQRAAADVPEGEAFLAGLARSPRWWAGIVGDGGAFVFQIVALALGSVLVVQPILVTSLIFALPLAARYNHVPVTRAAWAQAIALSVALACFLVVGDPSPGVRDAPWSQWFGPLTLVFGLIAAAVGAAVVVRSRGVRAMLLGAAAGLLFGVSAAVTQHVVELFGDGIGAAVTSWEPYTMVGSGLLGLYLQQRAYQLGALSASLPAFTVAEPLAAMFLGLTVLEEELNTGTAGLVVVLVSVVVMCVAAVQLSRAQAEGAASTPEEVL</sequence>
<feature type="signal peptide" evidence="2">
    <location>
        <begin position="1"/>
        <end position="24"/>
    </location>
</feature>
<name>A0A5R8P9M4_9NOCA</name>
<feature type="transmembrane region" description="Helical" evidence="1">
    <location>
        <begin position="62"/>
        <end position="91"/>
    </location>
</feature>
<evidence type="ECO:0000313" key="4">
    <source>
        <dbReference type="Proteomes" id="UP000308349"/>
    </source>
</evidence>
<dbReference type="RefSeq" id="WP_138457866.1">
    <property type="nucleotide sequence ID" value="NZ_VBUU01000028.1"/>
</dbReference>
<feature type="transmembrane region" description="Helical" evidence="1">
    <location>
        <begin position="133"/>
        <end position="157"/>
    </location>
</feature>
<comment type="caution">
    <text evidence="3">The sequence shown here is derived from an EMBL/GenBank/DDBJ whole genome shotgun (WGS) entry which is preliminary data.</text>
</comment>
<reference evidence="3 4" key="1">
    <citation type="submission" date="2019-05" db="EMBL/GenBank/DDBJ databases">
        <title>Genomes sequences of two Nocardia cyriacigeorgica environmental isolates, type strains Nocardia asteroides ATCC 19247 and Nocardia cyriacigeorgica DSM 44484.</title>
        <authorList>
            <person name="Vautrin F."/>
            <person name="Bergeron E."/>
            <person name="Dubost A."/>
            <person name="Abrouk D."/>
            <person name="Rodriguez Nava V."/>
            <person name="Pujic P."/>
        </authorList>
    </citation>
    <scope>NUCLEOTIDE SEQUENCE [LARGE SCALE GENOMIC DNA]</scope>
    <source>
        <strain evidence="3 4">EML 1456</strain>
    </source>
</reference>
<evidence type="ECO:0000256" key="2">
    <source>
        <dbReference type="SAM" id="SignalP"/>
    </source>
</evidence>
<keyword evidence="2" id="KW-0732">Signal</keyword>
<dbReference type="AlphaFoldDB" id="A0A5R8P9M4"/>
<feature type="transmembrane region" description="Helical" evidence="1">
    <location>
        <begin position="227"/>
        <end position="248"/>
    </location>
</feature>
<feature type="transmembrane region" description="Helical" evidence="1">
    <location>
        <begin position="192"/>
        <end position="215"/>
    </location>
</feature>
<feature type="transmembrane region" description="Helical" evidence="1">
    <location>
        <begin position="103"/>
        <end position="121"/>
    </location>
</feature>
<feature type="transmembrane region" description="Helical" evidence="1">
    <location>
        <begin position="254"/>
        <end position="274"/>
    </location>
</feature>
<evidence type="ECO:0008006" key="5">
    <source>
        <dbReference type="Google" id="ProtNLM"/>
    </source>
</evidence>
<evidence type="ECO:0000313" key="3">
    <source>
        <dbReference type="EMBL" id="TLG01861.1"/>
    </source>
</evidence>